<dbReference type="AlphaFoldDB" id="A0A2T0MYG8"/>
<dbReference type="EMBL" id="PVNG01000009">
    <property type="protein sequence ID" value="PRX64249.1"/>
    <property type="molecule type" value="Genomic_DNA"/>
</dbReference>
<name>A0A2T0MYG8_9ACTN</name>
<evidence type="ECO:0000313" key="3">
    <source>
        <dbReference type="Proteomes" id="UP000238312"/>
    </source>
</evidence>
<protein>
    <recommendedName>
        <fullName evidence="4">DUF1772 domain-containing protein</fullName>
    </recommendedName>
</protein>
<keyword evidence="1" id="KW-0812">Transmembrane</keyword>
<gene>
    <name evidence="2" type="ORF">B0I32_109177</name>
</gene>
<evidence type="ECO:0008006" key="4">
    <source>
        <dbReference type="Google" id="ProtNLM"/>
    </source>
</evidence>
<proteinExistence type="predicted"/>
<keyword evidence="1" id="KW-1133">Transmembrane helix</keyword>
<comment type="caution">
    <text evidence="2">The sequence shown here is derived from an EMBL/GenBank/DDBJ whole genome shotgun (WGS) entry which is preliminary data.</text>
</comment>
<keyword evidence="3" id="KW-1185">Reference proteome</keyword>
<feature type="transmembrane region" description="Helical" evidence="1">
    <location>
        <begin position="58"/>
        <end position="79"/>
    </location>
</feature>
<evidence type="ECO:0000256" key="1">
    <source>
        <dbReference type="SAM" id="Phobius"/>
    </source>
</evidence>
<accession>A0A2T0MYG8</accession>
<feature type="transmembrane region" description="Helical" evidence="1">
    <location>
        <begin position="29"/>
        <end position="46"/>
    </location>
</feature>
<sequence>MRLAASALEEALAAQNSWVESTAEKWLGANTAIFGLFSLAGIATAKDALNGLGKAQKWLVAIALLTAVGAAAGAVTLGYRAAYGWPRMVSVEGEDLLKWYAETRSYAPRAIPFLHRALFLSFASLGALTVVMLLVWLLPRG</sequence>
<feature type="transmembrane region" description="Helical" evidence="1">
    <location>
        <begin position="117"/>
        <end position="138"/>
    </location>
</feature>
<reference evidence="2 3" key="1">
    <citation type="submission" date="2018-03" db="EMBL/GenBank/DDBJ databases">
        <title>Genomic Encyclopedia of Type Strains, Phase III (KMG-III): the genomes of soil and plant-associated and newly described type strains.</title>
        <authorList>
            <person name="Whitman W."/>
        </authorList>
    </citation>
    <scope>NUCLEOTIDE SEQUENCE [LARGE SCALE GENOMIC DNA]</scope>
    <source>
        <strain evidence="2 3">CGMCC 4.7104</strain>
    </source>
</reference>
<dbReference type="Proteomes" id="UP000238312">
    <property type="component" value="Unassembled WGS sequence"/>
</dbReference>
<evidence type="ECO:0000313" key="2">
    <source>
        <dbReference type="EMBL" id="PRX64249.1"/>
    </source>
</evidence>
<keyword evidence="1" id="KW-0472">Membrane</keyword>
<organism evidence="2 3">
    <name type="scientific">Nonomuraea fuscirosea</name>
    <dbReference type="NCBI Taxonomy" id="1291556"/>
    <lineage>
        <taxon>Bacteria</taxon>
        <taxon>Bacillati</taxon>
        <taxon>Actinomycetota</taxon>
        <taxon>Actinomycetes</taxon>
        <taxon>Streptosporangiales</taxon>
        <taxon>Streptosporangiaceae</taxon>
        <taxon>Nonomuraea</taxon>
    </lineage>
</organism>